<dbReference type="AlphaFoldDB" id="A0A8S9YKV4"/>
<proteinExistence type="predicted"/>
<sequence length="38" mass="4590">MLRERQRPFHDYLEVRTTGMHETTYSRSPTTLTCQLAY</sequence>
<keyword evidence="2" id="KW-1185">Reference proteome</keyword>
<evidence type="ECO:0000313" key="2">
    <source>
        <dbReference type="Proteomes" id="UP000822476"/>
    </source>
</evidence>
<reference evidence="1" key="1">
    <citation type="submission" date="2019-07" db="EMBL/GenBank/DDBJ databases">
        <title>Annotation for the trematode Paragonimus miyazaki's.</title>
        <authorList>
            <person name="Choi Y.-J."/>
        </authorList>
    </citation>
    <scope>NUCLEOTIDE SEQUENCE</scope>
    <source>
        <strain evidence="1">Japan</strain>
    </source>
</reference>
<gene>
    <name evidence="1" type="ORF">EG68_09308</name>
</gene>
<organism evidence="1 2">
    <name type="scientific">Paragonimus skrjabini miyazakii</name>
    <dbReference type="NCBI Taxonomy" id="59628"/>
    <lineage>
        <taxon>Eukaryota</taxon>
        <taxon>Metazoa</taxon>
        <taxon>Spiralia</taxon>
        <taxon>Lophotrochozoa</taxon>
        <taxon>Platyhelminthes</taxon>
        <taxon>Trematoda</taxon>
        <taxon>Digenea</taxon>
        <taxon>Plagiorchiida</taxon>
        <taxon>Troglotremata</taxon>
        <taxon>Troglotrematidae</taxon>
        <taxon>Paragonimus</taxon>
    </lineage>
</organism>
<evidence type="ECO:0000313" key="1">
    <source>
        <dbReference type="EMBL" id="KAF7248436.1"/>
    </source>
</evidence>
<protein>
    <submittedName>
        <fullName evidence="1">Uncharacterized protein</fullName>
    </submittedName>
</protein>
<accession>A0A8S9YKV4</accession>
<comment type="caution">
    <text evidence="1">The sequence shown here is derived from an EMBL/GenBank/DDBJ whole genome shotgun (WGS) entry which is preliminary data.</text>
</comment>
<name>A0A8S9YKV4_9TREM</name>
<dbReference type="Proteomes" id="UP000822476">
    <property type="component" value="Unassembled WGS sequence"/>
</dbReference>
<dbReference type="EMBL" id="JTDE01005608">
    <property type="protein sequence ID" value="KAF7248436.1"/>
    <property type="molecule type" value="Genomic_DNA"/>
</dbReference>